<evidence type="ECO:0000313" key="1">
    <source>
        <dbReference type="EMBL" id="MBX49819.1"/>
    </source>
</evidence>
<reference evidence="1" key="1">
    <citation type="submission" date="2018-02" db="EMBL/GenBank/DDBJ databases">
        <title>Rhizophora mucronata_Transcriptome.</title>
        <authorList>
            <person name="Meera S.P."/>
            <person name="Sreeshan A."/>
            <person name="Augustine A."/>
        </authorList>
    </citation>
    <scope>NUCLEOTIDE SEQUENCE</scope>
    <source>
        <tissue evidence="1">Leaf</tissue>
    </source>
</reference>
<proteinExistence type="predicted"/>
<organism evidence="1">
    <name type="scientific">Rhizophora mucronata</name>
    <name type="common">Asiatic mangrove</name>
    <dbReference type="NCBI Taxonomy" id="61149"/>
    <lineage>
        <taxon>Eukaryota</taxon>
        <taxon>Viridiplantae</taxon>
        <taxon>Streptophyta</taxon>
        <taxon>Embryophyta</taxon>
        <taxon>Tracheophyta</taxon>
        <taxon>Spermatophyta</taxon>
        <taxon>Magnoliopsida</taxon>
        <taxon>eudicotyledons</taxon>
        <taxon>Gunneridae</taxon>
        <taxon>Pentapetalae</taxon>
        <taxon>rosids</taxon>
        <taxon>fabids</taxon>
        <taxon>Malpighiales</taxon>
        <taxon>Rhizophoraceae</taxon>
        <taxon>Rhizophora</taxon>
    </lineage>
</organism>
<name>A0A2P2P558_RHIMU</name>
<sequence>MTLSHFKKLPIVMSSKIAQKGFCSYILCLTKTLGYTASPAVAGQNQPHLLTDS</sequence>
<dbReference type="AlphaFoldDB" id="A0A2P2P558"/>
<protein>
    <submittedName>
        <fullName evidence="1">Uncharacterized protein</fullName>
    </submittedName>
</protein>
<accession>A0A2P2P558</accession>
<dbReference type="EMBL" id="GGEC01069335">
    <property type="protein sequence ID" value="MBX49819.1"/>
    <property type="molecule type" value="Transcribed_RNA"/>
</dbReference>